<dbReference type="InterPro" id="IPR006091">
    <property type="entry name" value="Acyl-CoA_Oxase/DH_mid-dom"/>
</dbReference>
<dbReference type="GO" id="GO:0050660">
    <property type="term" value="F:flavin adenine dinucleotide binding"/>
    <property type="evidence" value="ECO:0007669"/>
    <property type="project" value="InterPro"/>
</dbReference>
<dbReference type="PANTHER" id="PTHR43884:SF22">
    <property type="entry name" value="BLR3437 PROTEIN"/>
    <property type="match status" value="1"/>
</dbReference>
<dbReference type="CDD" id="cd00567">
    <property type="entry name" value="ACAD"/>
    <property type="match status" value="1"/>
</dbReference>
<evidence type="ECO:0000256" key="4">
    <source>
        <dbReference type="ARBA" id="ARBA00022827"/>
    </source>
</evidence>
<name>A6G0C4_9BACT</name>
<feature type="domain" description="Acyl-CoA dehydrogenase/oxidase N-terminal" evidence="9">
    <location>
        <begin position="34"/>
        <end position="144"/>
    </location>
</feature>
<dbReference type="Gene3D" id="2.40.110.10">
    <property type="entry name" value="Butyryl-CoA Dehydrogenase, subunit A, domain 2"/>
    <property type="match status" value="1"/>
</dbReference>
<evidence type="ECO:0000313" key="10">
    <source>
        <dbReference type="EMBL" id="EDM80570.1"/>
    </source>
</evidence>
<evidence type="ECO:0000256" key="5">
    <source>
        <dbReference type="ARBA" id="ARBA00023002"/>
    </source>
</evidence>
<dbReference type="STRING" id="391625.PPSIR1_36794"/>
<keyword evidence="3 6" id="KW-0285">Flavoprotein</keyword>
<dbReference type="eggNOG" id="COG1960">
    <property type="taxonomic scope" value="Bacteria"/>
</dbReference>
<dbReference type="AlphaFoldDB" id="A6G0C4"/>
<dbReference type="OrthoDB" id="5510711at2"/>
<accession>A6G0C4</accession>
<proteinExistence type="inferred from homology"/>
<dbReference type="SUPFAM" id="SSF47203">
    <property type="entry name" value="Acyl-CoA dehydrogenase C-terminal domain-like"/>
    <property type="match status" value="1"/>
</dbReference>
<dbReference type="InterPro" id="IPR006089">
    <property type="entry name" value="Acyl-CoA_DH_CS"/>
</dbReference>
<dbReference type="InterPro" id="IPR013786">
    <property type="entry name" value="AcylCoA_DH/ox_N"/>
</dbReference>
<comment type="caution">
    <text evidence="10">The sequence shown here is derived from an EMBL/GenBank/DDBJ whole genome shotgun (WGS) entry which is preliminary data.</text>
</comment>
<organism evidence="10 11">
    <name type="scientific">Plesiocystis pacifica SIR-1</name>
    <dbReference type="NCBI Taxonomy" id="391625"/>
    <lineage>
        <taxon>Bacteria</taxon>
        <taxon>Pseudomonadati</taxon>
        <taxon>Myxococcota</taxon>
        <taxon>Polyangia</taxon>
        <taxon>Nannocystales</taxon>
        <taxon>Nannocystaceae</taxon>
        <taxon>Plesiocystis</taxon>
    </lineage>
</organism>
<dbReference type="Gene3D" id="1.10.540.10">
    <property type="entry name" value="Acyl-CoA dehydrogenase/oxidase, N-terminal domain"/>
    <property type="match status" value="1"/>
</dbReference>
<dbReference type="Pfam" id="PF00441">
    <property type="entry name" value="Acyl-CoA_dh_1"/>
    <property type="match status" value="1"/>
</dbReference>
<dbReference type="PROSITE" id="PS00072">
    <property type="entry name" value="ACYL_COA_DH_1"/>
    <property type="match status" value="1"/>
</dbReference>
<feature type="domain" description="Acyl-CoA oxidase/dehydrogenase middle" evidence="8">
    <location>
        <begin position="148"/>
        <end position="245"/>
    </location>
</feature>
<protein>
    <submittedName>
        <fullName evidence="10">Acyl-CoA dehydrogenase, C-terminal:Acyl-CoA dehydrogenase, central region</fullName>
    </submittedName>
</protein>
<dbReference type="InterPro" id="IPR009075">
    <property type="entry name" value="AcylCo_DH/oxidase_C"/>
</dbReference>
<evidence type="ECO:0000256" key="2">
    <source>
        <dbReference type="ARBA" id="ARBA00009347"/>
    </source>
</evidence>
<sequence length="406" mass="43235">MNAKRPAAFTSARILDRDLATIHGIHAQPSLTPQWRALEDRLEAFCAALRDDPVDESDEHGATRTYVARLAEAGLLKLMVPGAFGGEYEAVSATAICLARQWLARESGALDTAFVMQGLGSFPVVLAGTPELQGALMPKVATGEHICAFALTEPEAGSDVSGMQTVAEADPNAPGGVILRGHKTFISNAGVATSYVVFAREGEAGEDGKPRYGAFWVSGSAEGLSVEAMQVIAPHPIGTVHFDGVRVPAAHRLGEVGEGLRIALGNLDQFRMTVGAAALGLADRAIAESVRHLKTRVQFGRPLAKQQGLRFALADVAADHVAAQLMVYRAAAARDRGDATPDQPAMAKMMATEHAQRAIDRCVQNFGGRGVLVGEVPERLYREIRALRIYEGTTEVQKLVIARAML</sequence>
<feature type="domain" description="Acyl-CoA dehydrogenase/oxidase C-terminal" evidence="7">
    <location>
        <begin position="257"/>
        <end position="406"/>
    </location>
</feature>
<dbReference type="PIRSF" id="PIRSF016578">
    <property type="entry name" value="HsaA"/>
    <property type="match status" value="1"/>
</dbReference>
<dbReference type="GO" id="GO:0003995">
    <property type="term" value="F:acyl-CoA dehydrogenase activity"/>
    <property type="evidence" value="ECO:0007669"/>
    <property type="project" value="InterPro"/>
</dbReference>
<evidence type="ECO:0000259" key="8">
    <source>
        <dbReference type="Pfam" id="PF02770"/>
    </source>
</evidence>
<dbReference type="EMBL" id="ABCS01000009">
    <property type="protein sequence ID" value="EDM80570.1"/>
    <property type="molecule type" value="Genomic_DNA"/>
</dbReference>
<comment type="cofactor">
    <cofactor evidence="1 6">
        <name>FAD</name>
        <dbReference type="ChEBI" id="CHEBI:57692"/>
    </cofactor>
</comment>
<dbReference type="Pfam" id="PF02770">
    <property type="entry name" value="Acyl-CoA_dh_M"/>
    <property type="match status" value="1"/>
</dbReference>
<evidence type="ECO:0000256" key="1">
    <source>
        <dbReference type="ARBA" id="ARBA00001974"/>
    </source>
</evidence>
<keyword evidence="4 6" id="KW-0274">FAD</keyword>
<keyword evidence="11" id="KW-1185">Reference proteome</keyword>
<dbReference type="InterPro" id="IPR037069">
    <property type="entry name" value="AcylCoA_DH/ox_N_sf"/>
</dbReference>
<dbReference type="Gene3D" id="1.20.140.10">
    <property type="entry name" value="Butyryl-CoA Dehydrogenase, subunit A, domain 3"/>
    <property type="match status" value="1"/>
</dbReference>
<evidence type="ECO:0000259" key="9">
    <source>
        <dbReference type="Pfam" id="PF02771"/>
    </source>
</evidence>
<evidence type="ECO:0000256" key="3">
    <source>
        <dbReference type="ARBA" id="ARBA00022630"/>
    </source>
</evidence>
<dbReference type="Pfam" id="PF02771">
    <property type="entry name" value="Acyl-CoA_dh_N"/>
    <property type="match status" value="1"/>
</dbReference>
<evidence type="ECO:0000256" key="6">
    <source>
        <dbReference type="RuleBase" id="RU362125"/>
    </source>
</evidence>
<evidence type="ECO:0000313" key="11">
    <source>
        <dbReference type="Proteomes" id="UP000005801"/>
    </source>
</evidence>
<keyword evidence="5 6" id="KW-0560">Oxidoreductase</keyword>
<dbReference type="InterPro" id="IPR036250">
    <property type="entry name" value="AcylCo_DH-like_C"/>
</dbReference>
<reference evidence="10 11" key="1">
    <citation type="submission" date="2007-06" db="EMBL/GenBank/DDBJ databases">
        <authorList>
            <person name="Shimkets L."/>
            <person name="Ferriera S."/>
            <person name="Johnson J."/>
            <person name="Kravitz S."/>
            <person name="Beeson K."/>
            <person name="Sutton G."/>
            <person name="Rogers Y.-H."/>
            <person name="Friedman R."/>
            <person name="Frazier M."/>
            <person name="Venter J.C."/>
        </authorList>
    </citation>
    <scope>NUCLEOTIDE SEQUENCE [LARGE SCALE GENOMIC DNA]</scope>
    <source>
        <strain evidence="10 11">SIR-1</strain>
    </source>
</reference>
<dbReference type="PANTHER" id="PTHR43884">
    <property type="entry name" value="ACYL-COA DEHYDROGENASE"/>
    <property type="match status" value="1"/>
</dbReference>
<dbReference type="RefSeq" id="WP_006970173.1">
    <property type="nucleotide sequence ID" value="NZ_ABCS01000009.1"/>
</dbReference>
<dbReference type="SUPFAM" id="SSF56645">
    <property type="entry name" value="Acyl-CoA dehydrogenase NM domain-like"/>
    <property type="match status" value="1"/>
</dbReference>
<gene>
    <name evidence="10" type="ORF">PPSIR1_36794</name>
</gene>
<dbReference type="InterPro" id="IPR009100">
    <property type="entry name" value="AcylCoA_DH/oxidase_NM_dom_sf"/>
</dbReference>
<dbReference type="InterPro" id="IPR046373">
    <property type="entry name" value="Acyl-CoA_Oxase/DH_mid-dom_sf"/>
</dbReference>
<evidence type="ECO:0000259" key="7">
    <source>
        <dbReference type="Pfam" id="PF00441"/>
    </source>
</evidence>
<dbReference type="FunFam" id="1.20.140.10:FF:000001">
    <property type="entry name" value="Acyl-CoA dehydrogenase"/>
    <property type="match status" value="1"/>
</dbReference>
<comment type="similarity">
    <text evidence="2 6">Belongs to the acyl-CoA dehydrogenase family.</text>
</comment>
<dbReference type="Proteomes" id="UP000005801">
    <property type="component" value="Unassembled WGS sequence"/>
</dbReference>